<feature type="transmembrane region" description="Helical" evidence="1">
    <location>
        <begin position="96"/>
        <end position="114"/>
    </location>
</feature>
<protein>
    <submittedName>
        <fullName evidence="2">Uncharacterized protein</fullName>
    </submittedName>
</protein>
<keyword evidence="1" id="KW-0812">Transmembrane</keyword>
<dbReference type="EMBL" id="BKAG01000055">
    <property type="protein sequence ID" value="GEP45649.1"/>
    <property type="molecule type" value="Genomic_DNA"/>
</dbReference>
<proteinExistence type="predicted"/>
<organism evidence="2 3">
    <name type="scientific">Brevifollis gellanilyticus</name>
    <dbReference type="NCBI Taxonomy" id="748831"/>
    <lineage>
        <taxon>Bacteria</taxon>
        <taxon>Pseudomonadati</taxon>
        <taxon>Verrucomicrobiota</taxon>
        <taxon>Verrucomicrobiia</taxon>
        <taxon>Verrucomicrobiales</taxon>
        <taxon>Verrucomicrobiaceae</taxon>
    </lineage>
</organism>
<feature type="transmembrane region" description="Helical" evidence="1">
    <location>
        <begin position="134"/>
        <end position="151"/>
    </location>
</feature>
<sequence>MGTVLFYLGILCGIGLVCVHVPLVQRDRDAPGGRHTLRRASFARWFFGTLLLSIALAVLSTPFLHGGLAGTLFIWGTLLAYVAPRRLQYLGFRRRFAALGLLWPLYVLLVSRTAQEPWVTVQFYVLQWRVWFDIRLLANLVFLVPYVWLMLRPDRHEHDASTSSTPP</sequence>
<keyword evidence="1" id="KW-0472">Membrane</keyword>
<keyword evidence="3" id="KW-1185">Reference proteome</keyword>
<gene>
    <name evidence="2" type="ORF">BGE01nite_49400</name>
</gene>
<name>A0A512MG03_9BACT</name>
<evidence type="ECO:0000256" key="1">
    <source>
        <dbReference type="SAM" id="Phobius"/>
    </source>
</evidence>
<dbReference type="Proteomes" id="UP000321577">
    <property type="component" value="Unassembled WGS sequence"/>
</dbReference>
<accession>A0A512MG03</accession>
<keyword evidence="1" id="KW-1133">Transmembrane helix</keyword>
<feature type="transmembrane region" description="Helical" evidence="1">
    <location>
        <begin position="67"/>
        <end position="84"/>
    </location>
</feature>
<evidence type="ECO:0000313" key="2">
    <source>
        <dbReference type="EMBL" id="GEP45649.1"/>
    </source>
</evidence>
<reference evidence="2 3" key="1">
    <citation type="submission" date="2019-07" db="EMBL/GenBank/DDBJ databases">
        <title>Whole genome shotgun sequence of Brevifollis gellanilyticus NBRC 108608.</title>
        <authorList>
            <person name="Hosoyama A."/>
            <person name="Uohara A."/>
            <person name="Ohji S."/>
            <person name="Ichikawa N."/>
        </authorList>
    </citation>
    <scope>NUCLEOTIDE SEQUENCE [LARGE SCALE GENOMIC DNA]</scope>
    <source>
        <strain evidence="2 3">NBRC 108608</strain>
    </source>
</reference>
<evidence type="ECO:0000313" key="3">
    <source>
        <dbReference type="Proteomes" id="UP000321577"/>
    </source>
</evidence>
<feature type="transmembrane region" description="Helical" evidence="1">
    <location>
        <begin position="6"/>
        <end position="24"/>
    </location>
</feature>
<comment type="caution">
    <text evidence="2">The sequence shown here is derived from an EMBL/GenBank/DDBJ whole genome shotgun (WGS) entry which is preliminary data.</text>
</comment>
<dbReference type="AlphaFoldDB" id="A0A512MG03"/>
<feature type="transmembrane region" description="Helical" evidence="1">
    <location>
        <begin position="45"/>
        <end position="61"/>
    </location>
</feature>